<name>A0AA48L0C7_9TREE</name>
<evidence type="ECO:0000313" key="5">
    <source>
        <dbReference type="Proteomes" id="UP001233271"/>
    </source>
</evidence>
<reference evidence="4" key="1">
    <citation type="journal article" date="2023" name="BMC Genomics">
        <title>Chromosome-level genome assemblies of Cutaneotrichosporon spp. (Trichosporonales, Basidiomycota) reveal imbalanced evolution between nucleotide sequences and chromosome synteny.</title>
        <authorList>
            <person name="Kobayashi Y."/>
            <person name="Kayamori A."/>
            <person name="Aoki K."/>
            <person name="Shiwa Y."/>
            <person name="Matsutani M."/>
            <person name="Fujita N."/>
            <person name="Sugita T."/>
            <person name="Iwasaki W."/>
            <person name="Tanaka N."/>
            <person name="Takashima M."/>
        </authorList>
    </citation>
    <scope>NUCLEOTIDE SEQUENCE</scope>
    <source>
        <strain evidence="4">HIS019</strain>
    </source>
</reference>
<keyword evidence="1" id="KW-0539">Nucleus</keyword>
<dbReference type="EMBL" id="AP028212">
    <property type="protein sequence ID" value="BEI87382.1"/>
    <property type="molecule type" value="Genomic_DNA"/>
</dbReference>
<dbReference type="GO" id="GO:0003677">
    <property type="term" value="F:DNA binding"/>
    <property type="evidence" value="ECO:0007669"/>
    <property type="project" value="InterPro"/>
</dbReference>
<organism evidence="4 5">
    <name type="scientific">Cutaneotrichosporon cavernicola</name>
    <dbReference type="NCBI Taxonomy" id="279322"/>
    <lineage>
        <taxon>Eukaryota</taxon>
        <taxon>Fungi</taxon>
        <taxon>Dikarya</taxon>
        <taxon>Basidiomycota</taxon>
        <taxon>Agaricomycotina</taxon>
        <taxon>Tremellomycetes</taxon>
        <taxon>Trichosporonales</taxon>
        <taxon>Trichosporonaceae</taxon>
        <taxon>Cutaneotrichosporon</taxon>
    </lineage>
</organism>
<accession>A0AA48L0C7</accession>
<evidence type="ECO:0000256" key="1">
    <source>
        <dbReference type="ARBA" id="ARBA00023242"/>
    </source>
</evidence>
<evidence type="ECO:0000259" key="3">
    <source>
        <dbReference type="Pfam" id="PF04082"/>
    </source>
</evidence>
<protein>
    <recommendedName>
        <fullName evidence="3">Xylanolytic transcriptional activator regulatory domain-containing protein</fullName>
    </recommendedName>
</protein>
<dbReference type="CDD" id="cd12148">
    <property type="entry name" value="fungal_TF_MHR"/>
    <property type="match status" value="1"/>
</dbReference>
<dbReference type="PANTHER" id="PTHR31668:SF4">
    <property type="entry name" value="TRANSCRIPTIONAL ACTIVATOR PROTEIN DAL81"/>
    <property type="match status" value="1"/>
</dbReference>
<dbReference type="Pfam" id="PF04082">
    <property type="entry name" value="Fungal_trans"/>
    <property type="match status" value="1"/>
</dbReference>
<dbReference type="GO" id="GO:0005634">
    <property type="term" value="C:nucleus"/>
    <property type="evidence" value="ECO:0007669"/>
    <property type="project" value="TreeGrafter"/>
</dbReference>
<dbReference type="GO" id="GO:0001080">
    <property type="term" value="P:nitrogen catabolite activation of transcription from RNA polymerase II promoter"/>
    <property type="evidence" value="ECO:0007669"/>
    <property type="project" value="TreeGrafter"/>
</dbReference>
<dbReference type="GO" id="GO:0006351">
    <property type="term" value="P:DNA-templated transcription"/>
    <property type="evidence" value="ECO:0007669"/>
    <property type="project" value="InterPro"/>
</dbReference>
<dbReference type="InterPro" id="IPR050797">
    <property type="entry name" value="Carb_Metab_Trans_Reg"/>
</dbReference>
<sequence length="596" mass="66348">MTIAQKCEQCAGKGLECTSNYIEQLQSKPRRPRRFRSADDKEKRWSGDEITRVSPTVPSRQLSNRSAPGGTTTSVSSDSTGTGAGPGPRMDDAMAMMSWMTPSSHPLLYTRPGKQDKVNQQADLLRYLFSPTPVLHNDWRYSDVAALEQARAKACDLWEEQSGAVWDETPSAAHLSLWAAGEVELERVGQDLVETFFQVVHSRLPILEEAQFKAMYNDPDGAMREPLSHALLAVVLAFGARFTEHATFQADREEMSGREAEPGRSRMSQLLVIRAREVVEATKAFRVATLANTQALMILEGLTGQSVMLKKQYRACNLALAARHLESMREPILHITPAWDDKLRTQLAIRMMMSFEGAFFRLPDAAVIDMVPLISQTLVSASNDDEVWLTAARAGADVCTKLCAELWVPRTAASGIPLNTLRDFVHDHSKWRDLYSSKLGLPVPWPGHWTAFTIVKILSTDVLYHALWLVAERAMADFGVQEAGEDAMSAMFSFEVKQVCERLKKEAMHSAMRIAMLSALATEQGYLRVDPLVLYRPIYDAGMFLAREGLDDCLGCIAGLRLYSAAYPQIWELAAEIEAAFFNSNTQPLLDCPPLI</sequence>
<evidence type="ECO:0000313" key="4">
    <source>
        <dbReference type="EMBL" id="BEI87382.1"/>
    </source>
</evidence>
<feature type="domain" description="Xylanolytic transcriptional activator regulatory" evidence="3">
    <location>
        <begin position="194"/>
        <end position="300"/>
    </location>
</feature>
<feature type="compositionally biased region" description="Low complexity" evidence="2">
    <location>
        <begin position="69"/>
        <end position="81"/>
    </location>
</feature>
<feature type="compositionally biased region" description="Polar residues" evidence="2">
    <location>
        <begin position="53"/>
        <end position="66"/>
    </location>
</feature>
<dbReference type="Proteomes" id="UP001233271">
    <property type="component" value="Chromosome 1"/>
</dbReference>
<dbReference type="PANTHER" id="PTHR31668">
    <property type="entry name" value="GLUCOSE TRANSPORT TRANSCRIPTION REGULATOR RGT1-RELATED-RELATED"/>
    <property type="match status" value="1"/>
</dbReference>
<dbReference type="GeneID" id="85491253"/>
<dbReference type="RefSeq" id="XP_060452648.1">
    <property type="nucleotide sequence ID" value="XM_060596568.1"/>
</dbReference>
<proteinExistence type="predicted"/>
<dbReference type="AlphaFoldDB" id="A0AA48L0C7"/>
<feature type="region of interest" description="Disordered" evidence="2">
    <location>
        <begin position="25"/>
        <end position="92"/>
    </location>
</feature>
<dbReference type="GO" id="GO:0008270">
    <property type="term" value="F:zinc ion binding"/>
    <property type="evidence" value="ECO:0007669"/>
    <property type="project" value="InterPro"/>
</dbReference>
<dbReference type="InterPro" id="IPR007219">
    <property type="entry name" value="XnlR_reg_dom"/>
</dbReference>
<gene>
    <name evidence="4" type="ORF">CcaverHIS019_0101000</name>
</gene>
<feature type="compositionally biased region" description="Basic and acidic residues" evidence="2">
    <location>
        <begin position="36"/>
        <end position="51"/>
    </location>
</feature>
<dbReference type="KEGG" id="ccac:CcaHIS019_0101000"/>
<keyword evidence="5" id="KW-1185">Reference proteome</keyword>
<evidence type="ECO:0000256" key="2">
    <source>
        <dbReference type="SAM" id="MobiDB-lite"/>
    </source>
</evidence>